<dbReference type="HOGENOM" id="CLU_1240812_0_0_1"/>
<name>A0A0C9VR10_SPHS4</name>
<dbReference type="EMBL" id="KN837115">
    <property type="protein sequence ID" value="KIJ44807.1"/>
    <property type="molecule type" value="Genomic_DNA"/>
</dbReference>
<evidence type="ECO:0000256" key="1">
    <source>
        <dbReference type="SAM" id="MobiDB-lite"/>
    </source>
</evidence>
<evidence type="ECO:0000313" key="2">
    <source>
        <dbReference type="EMBL" id="KIJ44807.1"/>
    </source>
</evidence>
<gene>
    <name evidence="2" type="ORF">M422DRAFT_251793</name>
</gene>
<evidence type="ECO:0000313" key="3">
    <source>
        <dbReference type="Proteomes" id="UP000054279"/>
    </source>
</evidence>
<dbReference type="AlphaFoldDB" id="A0A0C9VR10"/>
<reference evidence="2 3" key="1">
    <citation type="submission" date="2014-06" db="EMBL/GenBank/DDBJ databases">
        <title>Evolutionary Origins and Diversification of the Mycorrhizal Mutualists.</title>
        <authorList>
            <consortium name="DOE Joint Genome Institute"/>
            <consortium name="Mycorrhizal Genomics Consortium"/>
            <person name="Kohler A."/>
            <person name="Kuo A."/>
            <person name="Nagy L.G."/>
            <person name="Floudas D."/>
            <person name="Copeland A."/>
            <person name="Barry K.W."/>
            <person name="Cichocki N."/>
            <person name="Veneault-Fourrey C."/>
            <person name="LaButti K."/>
            <person name="Lindquist E.A."/>
            <person name="Lipzen A."/>
            <person name="Lundell T."/>
            <person name="Morin E."/>
            <person name="Murat C."/>
            <person name="Riley R."/>
            <person name="Ohm R."/>
            <person name="Sun H."/>
            <person name="Tunlid A."/>
            <person name="Henrissat B."/>
            <person name="Grigoriev I.V."/>
            <person name="Hibbett D.S."/>
            <person name="Martin F."/>
        </authorList>
    </citation>
    <scope>NUCLEOTIDE SEQUENCE [LARGE SCALE GENOMIC DNA]</scope>
    <source>
        <strain evidence="2 3">SS14</strain>
    </source>
</reference>
<organism evidence="2 3">
    <name type="scientific">Sphaerobolus stellatus (strain SS14)</name>
    <dbReference type="NCBI Taxonomy" id="990650"/>
    <lineage>
        <taxon>Eukaryota</taxon>
        <taxon>Fungi</taxon>
        <taxon>Dikarya</taxon>
        <taxon>Basidiomycota</taxon>
        <taxon>Agaricomycotina</taxon>
        <taxon>Agaricomycetes</taxon>
        <taxon>Phallomycetidae</taxon>
        <taxon>Geastrales</taxon>
        <taxon>Sphaerobolaceae</taxon>
        <taxon>Sphaerobolus</taxon>
    </lineage>
</organism>
<sequence>MTVELGWRGAAGDGGRMYERTGAGGMSGTASNGNGGDTYERIRRAPTSGAGSSSGGDDELFQLKVKQYVWFEGFEDGSYRTRTCGSDEAGAYADTMSNADDDGIAWAGFDDGANLEWFVISPSSVASSTTTTAHRIASHCTAYVPSNHVSNVFNAATSNPHHPNPYSLPPPQLPAKARNITIIARITLSLLLPNPEHKCILNPKPNSKAKWCRRRDIMLHSRP</sequence>
<keyword evidence="3" id="KW-1185">Reference proteome</keyword>
<feature type="region of interest" description="Disordered" evidence="1">
    <location>
        <begin position="22"/>
        <end position="56"/>
    </location>
</feature>
<accession>A0A0C9VR10</accession>
<protein>
    <submittedName>
        <fullName evidence="2">Uncharacterized protein</fullName>
    </submittedName>
</protein>
<proteinExistence type="predicted"/>
<dbReference type="Proteomes" id="UP000054279">
    <property type="component" value="Unassembled WGS sequence"/>
</dbReference>